<dbReference type="SUPFAM" id="SSF54631">
    <property type="entry name" value="CBS-domain pair"/>
    <property type="match status" value="1"/>
</dbReference>
<feature type="repeat" description="PPR" evidence="2">
    <location>
        <begin position="236"/>
        <end position="270"/>
    </location>
</feature>
<keyword evidence="4" id="KW-1185">Reference proteome</keyword>
<accession>A0AAD2E2H0</accession>
<dbReference type="PANTHER" id="PTHR47581:SF2">
    <property type="entry name" value="OS09G0431600 PROTEIN"/>
    <property type="match status" value="1"/>
</dbReference>
<dbReference type="Pfam" id="PF13041">
    <property type="entry name" value="PPR_2"/>
    <property type="match status" value="2"/>
</dbReference>
<evidence type="ECO:0000313" key="4">
    <source>
        <dbReference type="Proteomes" id="UP000834106"/>
    </source>
</evidence>
<protein>
    <recommendedName>
        <fullName evidence="5">Pentatricopeptide repeat-containing protein</fullName>
    </recommendedName>
</protein>
<feature type="repeat" description="PPR" evidence="2">
    <location>
        <begin position="201"/>
        <end position="235"/>
    </location>
</feature>
<reference evidence="3" key="1">
    <citation type="submission" date="2023-05" db="EMBL/GenBank/DDBJ databases">
        <authorList>
            <person name="Huff M."/>
        </authorList>
    </citation>
    <scope>NUCLEOTIDE SEQUENCE</scope>
</reference>
<dbReference type="EMBL" id="OU503047">
    <property type="protein sequence ID" value="CAI9772301.1"/>
    <property type="molecule type" value="Genomic_DNA"/>
</dbReference>
<dbReference type="Gene3D" id="1.25.40.10">
    <property type="entry name" value="Tetratricopeptide repeat domain"/>
    <property type="match status" value="3"/>
</dbReference>
<keyword evidence="1" id="KW-0677">Repeat</keyword>
<sequence>MQQILLQIPPSVGTLRILPSSTTLIRCTGKPESVRKMHQRKLPKTPRFPSRLNHKSLTSRIVQLTRRRQLTQIFEEIEIAKSHYGTLGTIVMNAVMQACIHCGDIDSALEVFGEMSKPEGCGVDNITYGTLLKGLGNARRIDEAFQMLESVEKGTAVGSPQLSVPMICGLLNALIEAGDLRRANGLLARYSYVFHEGGSPSILTYNLLMKGYISAGCPQEALRTHDEILQQGLNPDRLTYNTLIFACVKMENLDAAMLFFEQMKDKAQKVDDEDIIPDLVTYTTLLQGFGRINNLPSIKKILIEMKTRPNFYIDRVAYTVIVDAFLNCGSIEGALCVFGEIIKQAAGNRGLRPKPHLYLSLMRAFAARGDYEMVKRLRERMWLDTVGTISSTMQVESDHLLMEAALNEGQVDLALQNLKKIVGKWKDISWTSRGGMVAVRLEALLGLNSSLLSPRLLFQVSASDAIEHIMTPFDEARPLQATLRLKQVVMRFFNDPVVPIIDDWGGCVGILHREDCDKLDAPLSMLMRSPPPCVTASTSVGCVIDFMLEKKYKMVIVVKYGDFPSISYGSSVRAAGIFTYDGLCKLANKYIEDNRPAVSRFSSYCYASSSNQSWF</sequence>
<dbReference type="PANTHER" id="PTHR47581">
    <property type="entry name" value="OS09G0431600 PROTEIN"/>
    <property type="match status" value="1"/>
</dbReference>
<organism evidence="3 4">
    <name type="scientific">Fraxinus pennsylvanica</name>
    <dbReference type="NCBI Taxonomy" id="56036"/>
    <lineage>
        <taxon>Eukaryota</taxon>
        <taxon>Viridiplantae</taxon>
        <taxon>Streptophyta</taxon>
        <taxon>Embryophyta</taxon>
        <taxon>Tracheophyta</taxon>
        <taxon>Spermatophyta</taxon>
        <taxon>Magnoliopsida</taxon>
        <taxon>eudicotyledons</taxon>
        <taxon>Gunneridae</taxon>
        <taxon>Pentapetalae</taxon>
        <taxon>asterids</taxon>
        <taxon>lamiids</taxon>
        <taxon>Lamiales</taxon>
        <taxon>Oleaceae</taxon>
        <taxon>Oleeae</taxon>
        <taxon>Fraxinus</taxon>
    </lineage>
</organism>
<dbReference type="AlphaFoldDB" id="A0AAD2E2H0"/>
<dbReference type="NCBIfam" id="TIGR00756">
    <property type="entry name" value="PPR"/>
    <property type="match status" value="4"/>
</dbReference>
<dbReference type="InterPro" id="IPR011990">
    <property type="entry name" value="TPR-like_helical_dom_sf"/>
</dbReference>
<dbReference type="Pfam" id="PF01535">
    <property type="entry name" value="PPR"/>
    <property type="match status" value="2"/>
</dbReference>
<evidence type="ECO:0000313" key="3">
    <source>
        <dbReference type="EMBL" id="CAI9772301.1"/>
    </source>
</evidence>
<dbReference type="InterPro" id="IPR002885">
    <property type="entry name" value="PPR_rpt"/>
</dbReference>
<evidence type="ECO:0000256" key="1">
    <source>
        <dbReference type="ARBA" id="ARBA00022737"/>
    </source>
</evidence>
<evidence type="ECO:0008006" key="5">
    <source>
        <dbReference type="Google" id="ProtNLM"/>
    </source>
</evidence>
<gene>
    <name evidence="3" type="ORF">FPE_LOCUS19731</name>
</gene>
<evidence type="ECO:0000256" key="2">
    <source>
        <dbReference type="PROSITE-ProRule" id="PRU00708"/>
    </source>
</evidence>
<dbReference type="InterPro" id="IPR044781">
    <property type="entry name" value="At5g10690-like"/>
</dbReference>
<dbReference type="Pfam" id="PF13812">
    <property type="entry name" value="PPR_3"/>
    <property type="match status" value="1"/>
</dbReference>
<dbReference type="PROSITE" id="PS51375">
    <property type="entry name" value="PPR"/>
    <property type="match status" value="3"/>
</dbReference>
<dbReference type="InterPro" id="IPR046342">
    <property type="entry name" value="CBS_dom_sf"/>
</dbReference>
<proteinExistence type="predicted"/>
<name>A0AAD2E2H0_9LAMI</name>
<feature type="repeat" description="PPR" evidence="2">
    <location>
        <begin position="124"/>
        <end position="154"/>
    </location>
</feature>
<dbReference type="Proteomes" id="UP000834106">
    <property type="component" value="Chromosome 12"/>
</dbReference>